<keyword evidence="4" id="KW-1185">Reference proteome</keyword>
<evidence type="ECO:0000256" key="1">
    <source>
        <dbReference type="ARBA" id="ARBA00022729"/>
    </source>
</evidence>
<reference evidence="4" key="1">
    <citation type="journal article" date="2019" name="Int. J. Syst. Evol. Microbiol.">
        <title>The Global Catalogue of Microorganisms (GCM) 10K type strain sequencing project: providing services to taxonomists for standard genome sequencing and annotation.</title>
        <authorList>
            <consortium name="The Broad Institute Genomics Platform"/>
            <consortium name="The Broad Institute Genome Sequencing Center for Infectious Disease"/>
            <person name="Wu L."/>
            <person name="Ma J."/>
        </authorList>
    </citation>
    <scope>NUCLEOTIDE SEQUENCE [LARGE SCALE GENOMIC DNA]</scope>
    <source>
        <strain evidence="4">CCM 8681</strain>
    </source>
</reference>
<evidence type="ECO:0000259" key="2">
    <source>
        <dbReference type="Pfam" id="PF18962"/>
    </source>
</evidence>
<dbReference type="Proteomes" id="UP000624701">
    <property type="component" value="Unassembled WGS sequence"/>
</dbReference>
<proteinExistence type="predicted"/>
<evidence type="ECO:0000313" key="4">
    <source>
        <dbReference type="Proteomes" id="UP000624701"/>
    </source>
</evidence>
<gene>
    <name evidence="3" type="ORF">GCM10011444_26400</name>
</gene>
<name>A0ABQ2C1B3_9FLAO</name>
<dbReference type="EMBL" id="BMDQ01000004">
    <property type="protein sequence ID" value="GGI58331.1"/>
    <property type="molecule type" value="Genomic_DNA"/>
</dbReference>
<accession>A0ABQ2C1B3</accession>
<dbReference type="Pfam" id="PF18962">
    <property type="entry name" value="Por_Secre_tail"/>
    <property type="match status" value="1"/>
</dbReference>
<dbReference type="InterPro" id="IPR026444">
    <property type="entry name" value="Secre_tail"/>
</dbReference>
<sequence>MKKNRHLDLSKGYLHGCKLMFFSLFLTFSLSGFAQEESRSFIDGGYISTEDNTTICVDGIPDPINVNLEGERGRRMQWIITDDQNNILALPDSPPFDLDGAGPGVCRIWHISYIRVRGLRVGRNLERLRGWYDLSNFITIIRNQPEGGTLEGGPFEFTSVGDGEADNIAEGAITLSGNSGTNSAWVVTDNQGLILGIPPNPFVVDFDGAGDGTCLVWHLSFEDGLEGAVQGNNALTDLVGCYDLSNPIEVIRASNGINGGTLEGGPFEYCVGDEIADNIPEGAITLSGNSGPNSAWVITDDQGLILGIPPNPYVVNFDGAGSGTCLVWHLSFADGLQGAEQGNNALTDLIGEYDLSNPISVIRSQPEGGTLEGGPFEYCVGDGIADNIPEGAITLSGNSGANSAWVVTDSDGTILGIPPNPYVVDFDGAGDGTCLVWHLSFADGLEGAQQGNNALTDLVGCYSLSNPIEVIRNQPEGGTLTGGPFEFTSIGDGVADNIPEGAITLSGNSGTNSAWVVTDDQGLILGIPPNPFVVDFDVAGDGTCLVWHLSFEDGLEGAVQGNNALTDLVGCYDLSNPVEVFRSGENDVCDVNGGYIEGDGLYFFCEGDDEPDYATGITLSNNEGENSAWVITDAQGTILGLPPSPDVVNFDIAGPGVCLIWHLSFSGDLEGAAQGNNAFTDLSGCYSLSNPIPVFRFPSGSLICELISYLGRTSDIEISMFPNPTTERVNIDFSKAKTKNVTVKIYDFSSVERFSQEVNIERLKDSMLPLDIKGFQPGYYLVSITDEANNVKSVKRLLIK</sequence>
<organism evidence="3 4">
    <name type="scientific">Winogradskyella haliclonae</name>
    <dbReference type="NCBI Taxonomy" id="2048558"/>
    <lineage>
        <taxon>Bacteria</taxon>
        <taxon>Pseudomonadati</taxon>
        <taxon>Bacteroidota</taxon>
        <taxon>Flavobacteriia</taxon>
        <taxon>Flavobacteriales</taxon>
        <taxon>Flavobacteriaceae</taxon>
        <taxon>Winogradskyella</taxon>
    </lineage>
</organism>
<dbReference type="RefSeq" id="WP_188375238.1">
    <property type="nucleotide sequence ID" value="NZ_BMDQ01000004.1"/>
</dbReference>
<protein>
    <recommendedName>
        <fullName evidence="2">Secretion system C-terminal sorting domain-containing protein</fullName>
    </recommendedName>
</protein>
<keyword evidence="1" id="KW-0732">Signal</keyword>
<evidence type="ECO:0000313" key="3">
    <source>
        <dbReference type="EMBL" id="GGI58331.1"/>
    </source>
</evidence>
<dbReference type="NCBIfam" id="TIGR04183">
    <property type="entry name" value="Por_Secre_tail"/>
    <property type="match status" value="1"/>
</dbReference>
<comment type="caution">
    <text evidence="3">The sequence shown here is derived from an EMBL/GenBank/DDBJ whole genome shotgun (WGS) entry which is preliminary data.</text>
</comment>
<feature type="domain" description="Secretion system C-terminal sorting" evidence="2">
    <location>
        <begin position="720"/>
        <end position="792"/>
    </location>
</feature>